<dbReference type="Proteomes" id="UP001153269">
    <property type="component" value="Unassembled WGS sequence"/>
</dbReference>
<sequence>MRGLLGLSAHKEQANAIHIASYLVKRSSAETGTDSPDFSAKQRNSNTNMKERNRKYNRLHKIENKASICGDRRRPEVSPAIALSSGELAKATKATTHRRNISLHVLLSLFATRPASPRQRRTRSPG</sequence>
<evidence type="ECO:0000256" key="1">
    <source>
        <dbReference type="SAM" id="MobiDB-lite"/>
    </source>
</evidence>
<evidence type="ECO:0000313" key="2">
    <source>
        <dbReference type="EMBL" id="CAB1453207.1"/>
    </source>
</evidence>
<feature type="compositionally biased region" description="Polar residues" evidence="1">
    <location>
        <begin position="29"/>
        <end position="48"/>
    </location>
</feature>
<reference evidence="2" key="1">
    <citation type="submission" date="2020-03" db="EMBL/GenBank/DDBJ databases">
        <authorList>
            <person name="Weist P."/>
        </authorList>
    </citation>
    <scope>NUCLEOTIDE SEQUENCE</scope>
</reference>
<keyword evidence="3" id="KW-1185">Reference proteome</keyword>
<accession>A0A9N7VPX3</accession>
<dbReference type="AlphaFoldDB" id="A0A9N7VPX3"/>
<organism evidence="2 3">
    <name type="scientific">Pleuronectes platessa</name>
    <name type="common">European plaice</name>
    <dbReference type="NCBI Taxonomy" id="8262"/>
    <lineage>
        <taxon>Eukaryota</taxon>
        <taxon>Metazoa</taxon>
        <taxon>Chordata</taxon>
        <taxon>Craniata</taxon>
        <taxon>Vertebrata</taxon>
        <taxon>Euteleostomi</taxon>
        <taxon>Actinopterygii</taxon>
        <taxon>Neopterygii</taxon>
        <taxon>Teleostei</taxon>
        <taxon>Neoteleostei</taxon>
        <taxon>Acanthomorphata</taxon>
        <taxon>Carangaria</taxon>
        <taxon>Pleuronectiformes</taxon>
        <taxon>Pleuronectoidei</taxon>
        <taxon>Pleuronectidae</taxon>
        <taxon>Pleuronectes</taxon>
    </lineage>
</organism>
<gene>
    <name evidence="2" type="ORF">PLEPLA_LOCUS40957</name>
</gene>
<dbReference type="EMBL" id="CADEAL010004161">
    <property type="protein sequence ID" value="CAB1453207.1"/>
    <property type="molecule type" value="Genomic_DNA"/>
</dbReference>
<feature type="region of interest" description="Disordered" evidence="1">
    <location>
        <begin position="28"/>
        <end position="56"/>
    </location>
</feature>
<protein>
    <submittedName>
        <fullName evidence="2">Uncharacterized protein</fullName>
    </submittedName>
</protein>
<evidence type="ECO:0000313" key="3">
    <source>
        <dbReference type="Proteomes" id="UP001153269"/>
    </source>
</evidence>
<name>A0A9N7VPX3_PLEPL</name>
<proteinExistence type="predicted"/>
<comment type="caution">
    <text evidence="2">The sequence shown here is derived from an EMBL/GenBank/DDBJ whole genome shotgun (WGS) entry which is preliminary data.</text>
</comment>